<reference evidence="1" key="1">
    <citation type="submission" date="2018-07" db="EMBL/GenBank/DDBJ databases">
        <authorList>
            <person name="Ashton P.M."/>
            <person name="Dallman T."/>
            <person name="Nair S."/>
            <person name="De Pinna E."/>
            <person name="Peters T."/>
            <person name="Grant K."/>
        </authorList>
    </citation>
    <scope>NUCLEOTIDE SEQUENCE</scope>
    <source>
        <strain evidence="1">142535</strain>
    </source>
</reference>
<name>A0A5U8XPL2_SALMU</name>
<protein>
    <submittedName>
        <fullName evidence="1">Uncharacterized protein</fullName>
    </submittedName>
</protein>
<comment type="caution">
    <text evidence="1">The sequence shown here is derived from an EMBL/GenBank/DDBJ whole genome shotgun (WGS) entry which is preliminary data.</text>
</comment>
<organism evidence="1">
    <name type="scientific">Salmonella muenchen</name>
    <dbReference type="NCBI Taxonomy" id="596"/>
    <lineage>
        <taxon>Bacteria</taxon>
        <taxon>Pseudomonadati</taxon>
        <taxon>Pseudomonadota</taxon>
        <taxon>Gammaproteobacteria</taxon>
        <taxon>Enterobacterales</taxon>
        <taxon>Enterobacteriaceae</taxon>
        <taxon>Salmonella</taxon>
    </lineage>
</organism>
<sequence length="187" mass="21421">MLSLMIHNFTRLDTTLLDQFLSKHKLFDVTLLCKAENYTDTVKNLVIRHSLNVHIELNCVEVGHDSLANAELRNSGLEERMLATPPSKLTVLFRAKHGKTVDSLIALAQSFPQNKIKIVRNDKDQCNYYELWEHVGVFNTAPETPEDKKVNNLVWQFDLAKDYQFLDYGLLKDIGIVGKTECLVMTK</sequence>
<dbReference type="EMBL" id="AAGUDP010000006">
    <property type="protein sequence ID" value="EBS0563263.1"/>
    <property type="molecule type" value="Genomic_DNA"/>
</dbReference>
<dbReference type="AlphaFoldDB" id="A0A5U8XPL2"/>
<proteinExistence type="predicted"/>
<gene>
    <name evidence="1" type="ORF">DTU56_09050</name>
</gene>
<evidence type="ECO:0000313" key="1">
    <source>
        <dbReference type="EMBL" id="EBS0563263.1"/>
    </source>
</evidence>
<accession>A0A5U8XPL2</accession>